<evidence type="ECO:0000313" key="2">
    <source>
        <dbReference type="EMBL" id="CAI8022340.1"/>
    </source>
</evidence>
<name>A0AA35S2P5_GEOBA</name>
<dbReference type="EMBL" id="CASHTH010001945">
    <property type="protein sequence ID" value="CAI8022340.1"/>
    <property type="molecule type" value="Genomic_DNA"/>
</dbReference>
<dbReference type="AlphaFoldDB" id="A0AA35S2P5"/>
<gene>
    <name evidence="2" type="ORF">GBAR_LOCUS13132</name>
</gene>
<feature type="compositionally biased region" description="Polar residues" evidence="1">
    <location>
        <begin position="18"/>
        <end position="27"/>
    </location>
</feature>
<feature type="region of interest" description="Disordered" evidence="1">
    <location>
        <begin position="1"/>
        <end position="40"/>
    </location>
</feature>
<evidence type="ECO:0000256" key="1">
    <source>
        <dbReference type="SAM" id="MobiDB-lite"/>
    </source>
</evidence>
<dbReference type="Proteomes" id="UP001174909">
    <property type="component" value="Unassembled WGS sequence"/>
</dbReference>
<sequence length="40" mass="4105">MSPPTTSMATCGRRTPPSAAQPSTGLSASFAKPTSRPRLT</sequence>
<keyword evidence="3" id="KW-1185">Reference proteome</keyword>
<comment type="caution">
    <text evidence="2">The sequence shown here is derived from an EMBL/GenBank/DDBJ whole genome shotgun (WGS) entry which is preliminary data.</text>
</comment>
<evidence type="ECO:0000313" key="3">
    <source>
        <dbReference type="Proteomes" id="UP001174909"/>
    </source>
</evidence>
<reference evidence="2" key="1">
    <citation type="submission" date="2023-03" db="EMBL/GenBank/DDBJ databases">
        <authorList>
            <person name="Steffen K."/>
            <person name="Cardenas P."/>
        </authorList>
    </citation>
    <scope>NUCLEOTIDE SEQUENCE</scope>
</reference>
<accession>A0AA35S2P5</accession>
<organism evidence="2 3">
    <name type="scientific">Geodia barretti</name>
    <name type="common">Barrett's horny sponge</name>
    <dbReference type="NCBI Taxonomy" id="519541"/>
    <lineage>
        <taxon>Eukaryota</taxon>
        <taxon>Metazoa</taxon>
        <taxon>Porifera</taxon>
        <taxon>Demospongiae</taxon>
        <taxon>Heteroscleromorpha</taxon>
        <taxon>Tetractinellida</taxon>
        <taxon>Astrophorina</taxon>
        <taxon>Geodiidae</taxon>
        <taxon>Geodia</taxon>
    </lineage>
</organism>
<proteinExistence type="predicted"/>
<protein>
    <submittedName>
        <fullName evidence="2">Uncharacterized protein</fullName>
    </submittedName>
</protein>